<evidence type="ECO:0008006" key="3">
    <source>
        <dbReference type="Google" id="ProtNLM"/>
    </source>
</evidence>
<dbReference type="Proteomes" id="UP000006319">
    <property type="component" value="Unassembled WGS sequence"/>
</dbReference>
<evidence type="ECO:0000313" key="2">
    <source>
        <dbReference type="Proteomes" id="UP000006319"/>
    </source>
</evidence>
<accession>K6VKI9</accession>
<dbReference type="KEGG" id="pcy:PCYB_007060"/>
<keyword evidence="2" id="KW-1185">Reference proteome</keyword>
<dbReference type="PhylomeDB" id="K6VKI9"/>
<name>K6VKI9_PLACD</name>
<dbReference type="GeneID" id="14696499"/>
<reference evidence="1 2" key="1">
    <citation type="journal article" date="2012" name="Nat. Genet.">
        <title>Plasmodium cynomolgi genome sequences provide insight into Plasmodium vivax and the monkey malaria clade.</title>
        <authorList>
            <person name="Tachibana S."/>
            <person name="Sullivan S.A."/>
            <person name="Kawai S."/>
            <person name="Nakamura S."/>
            <person name="Kim H.R."/>
            <person name="Goto N."/>
            <person name="Arisue N."/>
            <person name="Palacpac N.M.Q."/>
            <person name="Honma H."/>
            <person name="Yagi M."/>
            <person name="Tougan T."/>
            <person name="Katakai Y."/>
            <person name="Kaneko O."/>
            <person name="Mita T."/>
            <person name="Kita K."/>
            <person name="Yasutomi Y."/>
            <person name="Sutton P.L."/>
            <person name="Shakhbatyan R."/>
            <person name="Horii T."/>
            <person name="Yasunaga T."/>
            <person name="Barnwell J.W."/>
            <person name="Escalante A.A."/>
            <person name="Carlton J.M."/>
            <person name="Tanabe K."/>
        </authorList>
    </citation>
    <scope>NUCLEOTIDE SEQUENCE [LARGE SCALE GENOMIC DNA]</scope>
    <source>
        <strain evidence="1 2">B</strain>
    </source>
</reference>
<dbReference type="OrthoDB" id="389431at2759"/>
<dbReference type="RefSeq" id="XP_004228175.1">
    <property type="nucleotide sequence ID" value="XM_004228127.1"/>
</dbReference>
<organism evidence="1 2">
    <name type="scientific">Plasmodium cynomolgi (strain B)</name>
    <dbReference type="NCBI Taxonomy" id="1120755"/>
    <lineage>
        <taxon>Eukaryota</taxon>
        <taxon>Sar</taxon>
        <taxon>Alveolata</taxon>
        <taxon>Apicomplexa</taxon>
        <taxon>Aconoidasida</taxon>
        <taxon>Haemosporida</taxon>
        <taxon>Plasmodiidae</taxon>
        <taxon>Plasmodium</taxon>
        <taxon>Plasmodium (Plasmodium)</taxon>
    </lineage>
</organism>
<protein>
    <recommendedName>
        <fullName evidence="3">CYIR protein</fullName>
    </recommendedName>
</protein>
<dbReference type="AlphaFoldDB" id="K6VKI9"/>
<dbReference type="VEuPathDB" id="PlasmoDB:PCYB_007060"/>
<feature type="non-terminal residue" evidence="1">
    <location>
        <position position="261"/>
    </location>
</feature>
<proteinExistence type="predicted"/>
<evidence type="ECO:0000313" key="1">
    <source>
        <dbReference type="EMBL" id="GAB69957.1"/>
    </source>
</evidence>
<sequence>MVDSNWKEKYPFLEEIWKKYINDEFVNDGGDHLKFSLSCVSNVSHRDLTSVTEQIDICTKFLRNLKSLYTDAYDSGNFEKRCNNIYYWLYYEMKERKDYKGSIKNIIDASNELIQKPIEKDGCYNSYLYENFDETEKLVMLQIFIRNIVVIQEILNNKCDSNRTSCKKFIKECVDLYSMQPYYSQTCNNPNSIIDKTCLAVKSFKEKYEELRSSQKIKNEFPPLSTVTPEINIDLCLLEERKTDQAFPLPSNQSEPSIIQR</sequence>
<dbReference type="EMBL" id="DF158266">
    <property type="protein sequence ID" value="GAB69957.1"/>
    <property type="molecule type" value="Genomic_DNA"/>
</dbReference>
<gene>
    <name evidence="1" type="ORF">PCYB_007060</name>
</gene>